<comment type="caution">
    <text evidence="2">The sequence shown here is derived from an EMBL/GenBank/DDBJ whole genome shotgun (WGS) entry which is preliminary data.</text>
</comment>
<name>A0A845DQC8_9BACI</name>
<keyword evidence="1" id="KW-0472">Membrane</keyword>
<proteinExistence type="predicted"/>
<keyword evidence="1" id="KW-1133">Transmembrane helix</keyword>
<evidence type="ECO:0000313" key="2">
    <source>
        <dbReference type="EMBL" id="MYL19673.1"/>
    </source>
</evidence>
<reference evidence="2 3" key="1">
    <citation type="submission" date="2019-11" db="EMBL/GenBank/DDBJ databases">
        <title>Genome sequences of 17 halophilic strains isolated from different environments.</title>
        <authorList>
            <person name="Furrow R.E."/>
        </authorList>
    </citation>
    <scope>NUCLEOTIDE SEQUENCE [LARGE SCALE GENOMIC DNA]</scope>
    <source>
        <strain evidence="2 3">22511_23_Filter</strain>
    </source>
</reference>
<feature type="transmembrane region" description="Helical" evidence="1">
    <location>
        <begin position="42"/>
        <end position="61"/>
    </location>
</feature>
<dbReference type="Proteomes" id="UP000460949">
    <property type="component" value="Unassembled WGS sequence"/>
</dbReference>
<feature type="transmembrane region" description="Helical" evidence="1">
    <location>
        <begin position="16"/>
        <end position="36"/>
    </location>
</feature>
<gene>
    <name evidence="2" type="ORF">GLW04_07210</name>
</gene>
<dbReference type="EMBL" id="WMET01000001">
    <property type="protein sequence ID" value="MYL19673.1"/>
    <property type="molecule type" value="Genomic_DNA"/>
</dbReference>
<accession>A0A845DQC8</accession>
<organism evidence="2 3">
    <name type="scientific">Halobacillus litoralis</name>
    <dbReference type="NCBI Taxonomy" id="45668"/>
    <lineage>
        <taxon>Bacteria</taxon>
        <taxon>Bacillati</taxon>
        <taxon>Bacillota</taxon>
        <taxon>Bacilli</taxon>
        <taxon>Bacillales</taxon>
        <taxon>Bacillaceae</taxon>
        <taxon>Halobacillus</taxon>
    </lineage>
</organism>
<keyword evidence="1" id="KW-0812">Transmembrane</keyword>
<dbReference type="RefSeq" id="WP_160836037.1">
    <property type="nucleotide sequence ID" value="NZ_WMET01000001.1"/>
</dbReference>
<evidence type="ECO:0000313" key="3">
    <source>
        <dbReference type="Proteomes" id="UP000460949"/>
    </source>
</evidence>
<sequence>MVAAYTYSSTLRKKKAARAAFVLIVCSVVTVVTALLTGNRSLLYTLPAGVLISGGAVWYVLTMKTRTYTVVRKDGLTIHRGLGGGYLDLPFNDIIRITKVKDVLIIKRKSDHSKELYMGYLSVEDQQSLFSEIEKHWGRSIQ</sequence>
<dbReference type="AlphaFoldDB" id="A0A845DQC8"/>
<evidence type="ECO:0000256" key="1">
    <source>
        <dbReference type="SAM" id="Phobius"/>
    </source>
</evidence>
<protein>
    <submittedName>
        <fullName evidence="2">Uncharacterized protein</fullName>
    </submittedName>
</protein>